<dbReference type="PANTHER" id="PTHR31973:SF189">
    <property type="entry name" value="TRANSPOSASE, MUDR, PLANT, MULE TRANSPOSASE DOMAIN PROTEIN-RELATED"/>
    <property type="match status" value="1"/>
</dbReference>
<accession>A0A9P1DZK1</accession>
<feature type="non-terminal residue" evidence="7">
    <location>
        <position position="1"/>
    </location>
</feature>
<feature type="domain" description="SWIM-type" evidence="6">
    <location>
        <begin position="145"/>
        <end position="177"/>
    </location>
</feature>
<feature type="compositionally biased region" description="Basic residues" evidence="5">
    <location>
        <begin position="283"/>
        <end position="297"/>
    </location>
</feature>
<comment type="caution">
    <text evidence="7">The sequence shown here is derived from an EMBL/GenBank/DDBJ whole genome shotgun (WGS) entry which is preliminary data.</text>
</comment>
<gene>
    <name evidence="7" type="ORF">CEURO_LOCUS2586</name>
</gene>
<keyword evidence="3" id="KW-0862">Zinc</keyword>
<sequence>MNLKKLFWQCAKSTCEPQLEANLAELDKADAQAGIDLRKHPFKLWCKAFFRDAVKCDTVENNLSEAFNSTLLKARSKPLIPMLEDIRVATMKRIAKKRKYVLKWPGSFGPIIMKKLNTNILASQGWNVDFNGDDGYEIKKGRGQFKVSLKKRSCSCRRWDLSGIPCAHAICAIYDKGEEAEAYVDNCYSKEMYHKTYSYTLHPINGELLWPRTQHEEILPPLPKKMSGRPKKKRVREQSEARPPSSSQLSRKGRIMTCSLCGGEGHNKKSCSTTAGTVTPSARGRRPRGGRGKRGNTSRRQSGFGVYVDEATGETILEVSSHLTCMFKSFQFVAMMFSHFALYVIC</sequence>
<feature type="compositionally biased region" description="Polar residues" evidence="5">
    <location>
        <begin position="270"/>
        <end position="280"/>
    </location>
</feature>
<keyword evidence="2 4" id="KW-0863">Zinc-finger</keyword>
<dbReference type="Pfam" id="PF04434">
    <property type="entry name" value="SWIM"/>
    <property type="match status" value="1"/>
</dbReference>
<dbReference type="EMBL" id="CAMAPE010000005">
    <property type="protein sequence ID" value="CAH9067629.1"/>
    <property type="molecule type" value="Genomic_DNA"/>
</dbReference>
<protein>
    <recommendedName>
        <fullName evidence="6">SWIM-type domain-containing protein</fullName>
    </recommendedName>
</protein>
<feature type="compositionally biased region" description="Basic residues" evidence="5">
    <location>
        <begin position="226"/>
        <end position="235"/>
    </location>
</feature>
<evidence type="ECO:0000256" key="2">
    <source>
        <dbReference type="ARBA" id="ARBA00022771"/>
    </source>
</evidence>
<evidence type="ECO:0000256" key="1">
    <source>
        <dbReference type="ARBA" id="ARBA00022723"/>
    </source>
</evidence>
<name>A0A9P1DZK1_CUSEU</name>
<evidence type="ECO:0000313" key="8">
    <source>
        <dbReference type="Proteomes" id="UP001152484"/>
    </source>
</evidence>
<evidence type="ECO:0000256" key="3">
    <source>
        <dbReference type="ARBA" id="ARBA00022833"/>
    </source>
</evidence>
<evidence type="ECO:0000256" key="5">
    <source>
        <dbReference type="SAM" id="MobiDB-lite"/>
    </source>
</evidence>
<dbReference type="PANTHER" id="PTHR31973">
    <property type="entry name" value="POLYPROTEIN, PUTATIVE-RELATED"/>
    <property type="match status" value="1"/>
</dbReference>
<evidence type="ECO:0000313" key="7">
    <source>
        <dbReference type="EMBL" id="CAH9067629.1"/>
    </source>
</evidence>
<feature type="region of interest" description="Disordered" evidence="5">
    <location>
        <begin position="265"/>
        <end position="301"/>
    </location>
</feature>
<dbReference type="AlphaFoldDB" id="A0A9P1DZK1"/>
<keyword evidence="8" id="KW-1185">Reference proteome</keyword>
<dbReference type="PROSITE" id="PS50966">
    <property type="entry name" value="ZF_SWIM"/>
    <property type="match status" value="1"/>
</dbReference>
<dbReference type="SMART" id="SM00575">
    <property type="entry name" value="ZnF_PMZ"/>
    <property type="match status" value="1"/>
</dbReference>
<keyword evidence="1" id="KW-0479">Metal-binding</keyword>
<dbReference type="GO" id="GO:0008270">
    <property type="term" value="F:zinc ion binding"/>
    <property type="evidence" value="ECO:0007669"/>
    <property type="project" value="UniProtKB-KW"/>
</dbReference>
<evidence type="ECO:0000256" key="4">
    <source>
        <dbReference type="PROSITE-ProRule" id="PRU00325"/>
    </source>
</evidence>
<feature type="region of interest" description="Disordered" evidence="5">
    <location>
        <begin position="219"/>
        <end position="251"/>
    </location>
</feature>
<dbReference type="Proteomes" id="UP001152484">
    <property type="component" value="Unassembled WGS sequence"/>
</dbReference>
<dbReference type="InterPro" id="IPR007527">
    <property type="entry name" value="Znf_SWIM"/>
</dbReference>
<organism evidence="7 8">
    <name type="scientific">Cuscuta europaea</name>
    <name type="common">European dodder</name>
    <dbReference type="NCBI Taxonomy" id="41803"/>
    <lineage>
        <taxon>Eukaryota</taxon>
        <taxon>Viridiplantae</taxon>
        <taxon>Streptophyta</taxon>
        <taxon>Embryophyta</taxon>
        <taxon>Tracheophyta</taxon>
        <taxon>Spermatophyta</taxon>
        <taxon>Magnoliopsida</taxon>
        <taxon>eudicotyledons</taxon>
        <taxon>Gunneridae</taxon>
        <taxon>Pentapetalae</taxon>
        <taxon>asterids</taxon>
        <taxon>lamiids</taxon>
        <taxon>Solanales</taxon>
        <taxon>Convolvulaceae</taxon>
        <taxon>Cuscuteae</taxon>
        <taxon>Cuscuta</taxon>
        <taxon>Cuscuta subgen. Cuscuta</taxon>
    </lineage>
</organism>
<evidence type="ECO:0000259" key="6">
    <source>
        <dbReference type="PROSITE" id="PS50966"/>
    </source>
</evidence>
<reference evidence="7" key="1">
    <citation type="submission" date="2022-07" db="EMBL/GenBank/DDBJ databases">
        <authorList>
            <person name="Macas J."/>
            <person name="Novak P."/>
            <person name="Neumann P."/>
        </authorList>
    </citation>
    <scope>NUCLEOTIDE SEQUENCE</scope>
</reference>
<dbReference type="InterPro" id="IPR006564">
    <property type="entry name" value="Znf_PMZ"/>
</dbReference>
<dbReference type="OrthoDB" id="1680976at2759"/>
<proteinExistence type="predicted"/>